<dbReference type="PANTHER" id="PTHR43622">
    <property type="entry name" value="3-DEHYDROQUINATE SYNTHASE"/>
    <property type="match status" value="1"/>
</dbReference>
<dbReference type="CDD" id="cd08195">
    <property type="entry name" value="DHQS"/>
    <property type="match status" value="1"/>
</dbReference>
<dbReference type="NCBIfam" id="TIGR01357">
    <property type="entry name" value="aroB"/>
    <property type="match status" value="1"/>
</dbReference>
<evidence type="ECO:0000259" key="20">
    <source>
        <dbReference type="Pfam" id="PF24621"/>
    </source>
</evidence>
<keyword evidence="13 18" id="KW-0862">Zinc</keyword>
<evidence type="ECO:0000256" key="6">
    <source>
        <dbReference type="ARBA" id="ARBA00005412"/>
    </source>
</evidence>
<evidence type="ECO:0000256" key="12">
    <source>
        <dbReference type="ARBA" id="ARBA00022741"/>
    </source>
</evidence>
<dbReference type="InterPro" id="IPR030960">
    <property type="entry name" value="DHQS/DOIS_N"/>
</dbReference>
<feature type="binding site" evidence="18">
    <location>
        <position position="183"/>
    </location>
    <ligand>
        <name>Zn(2+)</name>
        <dbReference type="ChEBI" id="CHEBI:29105"/>
    </ligand>
</feature>
<comment type="cofactor">
    <cofactor evidence="18">
        <name>Co(2+)</name>
        <dbReference type="ChEBI" id="CHEBI:48828"/>
    </cofactor>
    <cofactor evidence="18">
        <name>Zn(2+)</name>
        <dbReference type="ChEBI" id="CHEBI:29105"/>
    </cofactor>
    <text evidence="18">Binds 1 divalent metal cation per subunit. Can use either Co(2+) or Zn(2+).</text>
</comment>
<protein>
    <recommendedName>
        <fullName evidence="8 18">3-dehydroquinate synthase</fullName>
        <shortName evidence="18">DHQS</shortName>
        <ecNumber evidence="7 18">4.2.3.4</ecNumber>
    </recommendedName>
</protein>
<comment type="function">
    <text evidence="3 18">Catalyzes the conversion of 3-deoxy-D-arabino-heptulosonate 7-phosphate (DAHP) to dehydroquinate (DHQ).</text>
</comment>
<dbReference type="SUPFAM" id="SSF56796">
    <property type="entry name" value="Dehydroquinate synthase-like"/>
    <property type="match status" value="1"/>
</dbReference>
<evidence type="ECO:0000256" key="9">
    <source>
        <dbReference type="ARBA" id="ARBA00022490"/>
    </source>
</evidence>
<name>A0ABT5U8J6_9GAMM</name>
<evidence type="ECO:0000259" key="19">
    <source>
        <dbReference type="Pfam" id="PF01761"/>
    </source>
</evidence>
<comment type="cofactor">
    <cofactor evidence="2 18">
        <name>NAD(+)</name>
        <dbReference type="ChEBI" id="CHEBI:57540"/>
    </cofactor>
</comment>
<evidence type="ECO:0000256" key="10">
    <source>
        <dbReference type="ARBA" id="ARBA00022605"/>
    </source>
</evidence>
<feature type="binding site" evidence="18">
    <location>
        <position position="246"/>
    </location>
    <ligand>
        <name>Zn(2+)</name>
        <dbReference type="ChEBI" id="CHEBI:29105"/>
    </ligand>
</feature>
<keyword evidence="15 18" id="KW-0057">Aromatic amino acid biosynthesis</keyword>
<evidence type="ECO:0000256" key="8">
    <source>
        <dbReference type="ARBA" id="ARBA00017684"/>
    </source>
</evidence>
<feature type="binding site" evidence="18">
    <location>
        <position position="150"/>
    </location>
    <ligand>
        <name>NAD(+)</name>
        <dbReference type="ChEBI" id="CHEBI:57540"/>
    </ligand>
</feature>
<keyword evidence="12 18" id="KW-0547">Nucleotide-binding</keyword>
<evidence type="ECO:0000256" key="17">
    <source>
        <dbReference type="ARBA" id="ARBA00023285"/>
    </source>
</evidence>
<evidence type="ECO:0000256" key="16">
    <source>
        <dbReference type="ARBA" id="ARBA00023239"/>
    </source>
</evidence>
<organism evidence="21 22">
    <name type="scientific">Spartinivicinus poritis</name>
    <dbReference type="NCBI Taxonomy" id="2994640"/>
    <lineage>
        <taxon>Bacteria</taxon>
        <taxon>Pseudomonadati</taxon>
        <taxon>Pseudomonadota</taxon>
        <taxon>Gammaproteobacteria</taxon>
        <taxon>Oceanospirillales</taxon>
        <taxon>Zooshikellaceae</taxon>
        <taxon>Spartinivicinus</taxon>
    </lineage>
</organism>
<evidence type="ECO:0000256" key="3">
    <source>
        <dbReference type="ARBA" id="ARBA00003485"/>
    </source>
</evidence>
<dbReference type="HAMAP" id="MF_00110">
    <property type="entry name" value="DHQ_synthase"/>
    <property type="match status" value="1"/>
</dbReference>
<evidence type="ECO:0000256" key="1">
    <source>
        <dbReference type="ARBA" id="ARBA00001393"/>
    </source>
</evidence>
<comment type="subcellular location">
    <subcellularLocation>
        <location evidence="4 18">Cytoplasm</location>
    </subcellularLocation>
</comment>
<evidence type="ECO:0000256" key="5">
    <source>
        <dbReference type="ARBA" id="ARBA00004661"/>
    </source>
</evidence>
<dbReference type="InterPro" id="IPR016037">
    <property type="entry name" value="DHQ_synth_AroB"/>
</dbReference>
<evidence type="ECO:0000256" key="13">
    <source>
        <dbReference type="ARBA" id="ARBA00022833"/>
    </source>
</evidence>
<proteinExistence type="inferred from homology"/>
<feature type="domain" description="3-dehydroquinate synthase N-terminal" evidence="19">
    <location>
        <begin position="66"/>
        <end position="178"/>
    </location>
</feature>
<dbReference type="PIRSF" id="PIRSF001455">
    <property type="entry name" value="DHQ_synth"/>
    <property type="match status" value="1"/>
</dbReference>
<feature type="binding site" evidence="18">
    <location>
        <begin position="70"/>
        <end position="75"/>
    </location>
    <ligand>
        <name>NAD(+)</name>
        <dbReference type="ChEBI" id="CHEBI:57540"/>
    </ligand>
</feature>
<keyword evidence="17 18" id="KW-0170">Cobalt</keyword>
<dbReference type="Proteomes" id="UP001528823">
    <property type="component" value="Unassembled WGS sequence"/>
</dbReference>
<dbReference type="Gene3D" id="1.20.1090.10">
    <property type="entry name" value="Dehydroquinate synthase-like - alpha domain"/>
    <property type="match status" value="1"/>
</dbReference>
<comment type="catalytic activity">
    <reaction evidence="1 18">
        <text>7-phospho-2-dehydro-3-deoxy-D-arabino-heptonate = 3-dehydroquinate + phosphate</text>
        <dbReference type="Rhea" id="RHEA:21968"/>
        <dbReference type="ChEBI" id="CHEBI:32364"/>
        <dbReference type="ChEBI" id="CHEBI:43474"/>
        <dbReference type="ChEBI" id="CHEBI:58394"/>
        <dbReference type="EC" id="4.2.3.4"/>
    </reaction>
</comment>
<dbReference type="Gene3D" id="3.40.50.1970">
    <property type="match status" value="1"/>
</dbReference>
<evidence type="ECO:0000256" key="11">
    <source>
        <dbReference type="ARBA" id="ARBA00022723"/>
    </source>
</evidence>
<evidence type="ECO:0000256" key="14">
    <source>
        <dbReference type="ARBA" id="ARBA00023027"/>
    </source>
</evidence>
<comment type="pathway">
    <text evidence="5 18">Metabolic intermediate biosynthesis; chorismate biosynthesis; chorismate from D-erythrose 4-phosphate and phosphoenolpyruvate: step 2/7.</text>
</comment>
<keyword evidence="11 18" id="KW-0479">Metal-binding</keyword>
<evidence type="ECO:0000256" key="18">
    <source>
        <dbReference type="HAMAP-Rule" id="MF_00110"/>
    </source>
</evidence>
<comment type="caution">
    <text evidence="21">The sequence shown here is derived from an EMBL/GenBank/DDBJ whole genome shotgun (WGS) entry which is preliminary data.</text>
</comment>
<dbReference type="PANTHER" id="PTHR43622:SF7">
    <property type="entry name" value="3-DEHYDROQUINATE SYNTHASE, CHLOROPLASTIC"/>
    <property type="match status" value="1"/>
</dbReference>
<evidence type="ECO:0000256" key="15">
    <source>
        <dbReference type="ARBA" id="ARBA00023141"/>
    </source>
</evidence>
<evidence type="ECO:0000256" key="4">
    <source>
        <dbReference type="ARBA" id="ARBA00004496"/>
    </source>
</evidence>
<dbReference type="RefSeq" id="WP_274688129.1">
    <property type="nucleotide sequence ID" value="NZ_JAPMOU010000006.1"/>
</dbReference>
<evidence type="ECO:0000313" key="21">
    <source>
        <dbReference type="EMBL" id="MDE1461773.1"/>
    </source>
</evidence>
<keyword evidence="16 18" id="KW-0456">Lyase</keyword>
<keyword evidence="22" id="KW-1185">Reference proteome</keyword>
<evidence type="ECO:0000256" key="2">
    <source>
        <dbReference type="ARBA" id="ARBA00001911"/>
    </source>
</evidence>
<dbReference type="InterPro" id="IPR050071">
    <property type="entry name" value="Dehydroquinate_synthase"/>
</dbReference>
<reference evidence="21 22" key="1">
    <citation type="submission" date="2022-11" db="EMBL/GenBank/DDBJ databases">
        <title>Spartinivicinus poritis sp. nov., isolated from scleractinian coral Porites lutea.</title>
        <authorList>
            <person name="Zhang G."/>
            <person name="Cai L."/>
            <person name="Wei Q."/>
        </authorList>
    </citation>
    <scope>NUCLEOTIDE SEQUENCE [LARGE SCALE GENOMIC DNA]</scope>
    <source>
        <strain evidence="21 22">A2-2</strain>
    </source>
</reference>
<feature type="binding site" evidence="18">
    <location>
        <begin position="104"/>
        <end position="108"/>
    </location>
    <ligand>
        <name>NAD(+)</name>
        <dbReference type="ChEBI" id="CHEBI:57540"/>
    </ligand>
</feature>
<comment type="similarity">
    <text evidence="6 18">Belongs to the sugar phosphate cyclases superfamily. Dehydroquinate synthase family.</text>
</comment>
<dbReference type="InterPro" id="IPR030963">
    <property type="entry name" value="DHQ_synth_fam"/>
</dbReference>
<dbReference type="EC" id="4.2.3.4" evidence="7 18"/>
<dbReference type="EMBL" id="JAPMOU010000006">
    <property type="protein sequence ID" value="MDE1461773.1"/>
    <property type="molecule type" value="Genomic_DNA"/>
</dbReference>
<dbReference type="InterPro" id="IPR056179">
    <property type="entry name" value="DHQS_C"/>
</dbReference>
<feature type="binding site" evidence="18">
    <location>
        <position position="141"/>
    </location>
    <ligand>
        <name>NAD(+)</name>
        <dbReference type="ChEBI" id="CHEBI:57540"/>
    </ligand>
</feature>
<dbReference type="GO" id="GO:0003856">
    <property type="term" value="F:3-dehydroquinate synthase activity"/>
    <property type="evidence" value="ECO:0007669"/>
    <property type="project" value="UniProtKB-EC"/>
</dbReference>
<accession>A0ABT5U8J6</accession>
<feature type="binding site" evidence="18">
    <location>
        <begin position="168"/>
        <end position="171"/>
    </location>
    <ligand>
        <name>NAD(+)</name>
        <dbReference type="ChEBI" id="CHEBI:57540"/>
    </ligand>
</feature>
<feature type="domain" description="3-dehydroquinate synthase C-terminal" evidence="20">
    <location>
        <begin position="180"/>
        <end position="324"/>
    </location>
</feature>
<keyword evidence="10 18" id="KW-0028">Amino-acid biosynthesis</keyword>
<dbReference type="Pfam" id="PF24621">
    <property type="entry name" value="DHQS_C"/>
    <property type="match status" value="1"/>
</dbReference>
<dbReference type="Pfam" id="PF01761">
    <property type="entry name" value="DHQ_synthase"/>
    <property type="match status" value="1"/>
</dbReference>
<sequence length="356" mass="39059">MEKLIVDLAERSYPIYIGQQLIDQFEYYQPHIDGKQVLIVTNDTVAPLYLERVKQTLTGHYQVAEVVLSDGEQYKTLATVEKIYDVLLTNKFNRTVTLVALGGGVIGDITGFAAATYQRGVNFIQVPTTLLAQVDSSVGGKTGVNHPLGKNMIGAFYQPKCVIADTTTLNTLPDRELSAGIAEVIKYGLISDKPFFEWLEEHVSSLVSRCSDSLGYAVLRSCENKAWVVAQDEKEGGIRAILNLGHTFGHAIENFMGYGRWLHGEAVAAGMVQAADLSCRIGWITESEVSGVKSLLKQASLPIEPPEEMSCNDYLELMAVDKKVIDGQLRLVLLESIGKAIVTADFDRQLLLDTLG</sequence>
<feature type="binding site" evidence="18">
    <location>
        <position position="263"/>
    </location>
    <ligand>
        <name>Zn(2+)</name>
        <dbReference type="ChEBI" id="CHEBI:29105"/>
    </ligand>
</feature>
<evidence type="ECO:0000313" key="22">
    <source>
        <dbReference type="Proteomes" id="UP001528823"/>
    </source>
</evidence>
<gene>
    <name evidence="18 21" type="primary">aroB</name>
    <name evidence="21" type="ORF">ORQ98_07310</name>
</gene>
<keyword evidence="14 18" id="KW-0520">NAD</keyword>
<feature type="binding site" evidence="18">
    <location>
        <begin position="128"/>
        <end position="129"/>
    </location>
    <ligand>
        <name>NAD(+)</name>
        <dbReference type="ChEBI" id="CHEBI:57540"/>
    </ligand>
</feature>
<evidence type="ECO:0000256" key="7">
    <source>
        <dbReference type="ARBA" id="ARBA00013031"/>
    </source>
</evidence>
<keyword evidence="9 18" id="KW-0963">Cytoplasm</keyword>